<dbReference type="GO" id="GO:0000271">
    <property type="term" value="P:polysaccharide biosynthetic process"/>
    <property type="evidence" value="ECO:0007669"/>
    <property type="project" value="InterPro"/>
</dbReference>
<evidence type="ECO:0000256" key="6">
    <source>
        <dbReference type="SAM" id="Phobius"/>
    </source>
</evidence>
<keyword evidence="5 6" id="KW-0472">Membrane</keyword>
<dbReference type="RefSeq" id="WP_106521690.1">
    <property type="nucleotide sequence ID" value="NZ_PYGD01000001.1"/>
</dbReference>
<accession>A0A2P8DCR9</accession>
<name>A0A2P8DCR9_9BACT</name>
<dbReference type="PANTHER" id="PTHR38459">
    <property type="entry name" value="PROPHAGE BACTOPRENOL-LINKED GLUCOSE TRANSLOCASE HOMOLOG"/>
    <property type="match status" value="1"/>
</dbReference>
<comment type="subcellular location">
    <subcellularLocation>
        <location evidence="1">Membrane</location>
        <topology evidence="1">Multi-pass membrane protein</topology>
    </subcellularLocation>
</comment>
<sequence>MFTFLKAQVSSLLSTAVDFLITILLKELFGVWYLAASVTGTICGGITNFLLGRTWVFASKQKAAGPQALKYGLVWTGNLLLNAGGMYLFTDTFGFKYWISKVSVSLIVGIGYNYVLQKFFVFKK</sequence>
<dbReference type="InterPro" id="IPR051401">
    <property type="entry name" value="GtrA_CellWall_Glycosyl"/>
</dbReference>
<keyword evidence="9" id="KW-1185">Reference proteome</keyword>
<feature type="domain" description="GtrA/DPMS transmembrane" evidence="7">
    <location>
        <begin position="12"/>
        <end position="122"/>
    </location>
</feature>
<evidence type="ECO:0000256" key="1">
    <source>
        <dbReference type="ARBA" id="ARBA00004141"/>
    </source>
</evidence>
<evidence type="ECO:0000256" key="4">
    <source>
        <dbReference type="ARBA" id="ARBA00022989"/>
    </source>
</evidence>
<evidence type="ECO:0000256" key="5">
    <source>
        <dbReference type="ARBA" id="ARBA00023136"/>
    </source>
</evidence>
<evidence type="ECO:0000256" key="2">
    <source>
        <dbReference type="ARBA" id="ARBA00009399"/>
    </source>
</evidence>
<feature type="transmembrane region" description="Helical" evidence="6">
    <location>
        <begin position="71"/>
        <end position="89"/>
    </location>
</feature>
<evidence type="ECO:0000313" key="8">
    <source>
        <dbReference type="EMBL" id="PSK95014.1"/>
    </source>
</evidence>
<reference evidence="8 9" key="1">
    <citation type="submission" date="2018-03" db="EMBL/GenBank/DDBJ databases">
        <title>Genomic Encyclopedia of Type Strains, Phase III (KMG-III): the genomes of soil and plant-associated and newly described type strains.</title>
        <authorList>
            <person name="Whitman W."/>
        </authorList>
    </citation>
    <scope>NUCLEOTIDE SEQUENCE [LARGE SCALE GENOMIC DNA]</scope>
    <source>
        <strain evidence="8 9">CGMCC 1.12700</strain>
    </source>
</reference>
<dbReference type="PANTHER" id="PTHR38459:SF1">
    <property type="entry name" value="PROPHAGE BACTOPRENOL-LINKED GLUCOSE TRANSLOCASE HOMOLOG"/>
    <property type="match status" value="1"/>
</dbReference>
<feature type="transmembrane region" description="Helical" evidence="6">
    <location>
        <begin position="31"/>
        <end position="51"/>
    </location>
</feature>
<organism evidence="8 9">
    <name type="scientific">Taibaiella chishuiensis</name>
    <dbReference type="NCBI Taxonomy" id="1434707"/>
    <lineage>
        <taxon>Bacteria</taxon>
        <taxon>Pseudomonadati</taxon>
        <taxon>Bacteroidota</taxon>
        <taxon>Chitinophagia</taxon>
        <taxon>Chitinophagales</taxon>
        <taxon>Chitinophagaceae</taxon>
        <taxon>Taibaiella</taxon>
    </lineage>
</organism>
<dbReference type="Proteomes" id="UP000240572">
    <property type="component" value="Unassembled WGS sequence"/>
</dbReference>
<keyword evidence="3 6" id="KW-0812">Transmembrane</keyword>
<dbReference type="GO" id="GO:0005886">
    <property type="term" value="C:plasma membrane"/>
    <property type="evidence" value="ECO:0007669"/>
    <property type="project" value="TreeGrafter"/>
</dbReference>
<dbReference type="OrthoDB" id="961506at2"/>
<dbReference type="AlphaFoldDB" id="A0A2P8DCR9"/>
<dbReference type="Pfam" id="PF04138">
    <property type="entry name" value="GtrA_DPMS_TM"/>
    <property type="match status" value="1"/>
</dbReference>
<comment type="similarity">
    <text evidence="2">Belongs to the GtrA family.</text>
</comment>
<gene>
    <name evidence="8" type="ORF">B0I18_1011178</name>
</gene>
<feature type="transmembrane region" description="Helical" evidence="6">
    <location>
        <begin position="95"/>
        <end position="115"/>
    </location>
</feature>
<protein>
    <submittedName>
        <fullName evidence="8">Putative flippase GtrA</fullName>
    </submittedName>
</protein>
<dbReference type="InterPro" id="IPR007267">
    <property type="entry name" value="GtrA_DPMS_TM"/>
</dbReference>
<comment type="caution">
    <text evidence="8">The sequence shown here is derived from an EMBL/GenBank/DDBJ whole genome shotgun (WGS) entry which is preliminary data.</text>
</comment>
<proteinExistence type="inferred from homology"/>
<dbReference type="EMBL" id="PYGD01000001">
    <property type="protein sequence ID" value="PSK95014.1"/>
    <property type="molecule type" value="Genomic_DNA"/>
</dbReference>
<evidence type="ECO:0000259" key="7">
    <source>
        <dbReference type="Pfam" id="PF04138"/>
    </source>
</evidence>
<evidence type="ECO:0000256" key="3">
    <source>
        <dbReference type="ARBA" id="ARBA00022692"/>
    </source>
</evidence>
<keyword evidence="4 6" id="KW-1133">Transmembrane helix</keyword>
<evidence type="ECO:0000313" key="9">
    <source>
        <dbReference type="Proteomes" id="UP000240572"/>
    </source>
</evidence>